<dbReference type="PROSITE" id="PS50826">
    <property type="entry name" value="RUN"/>
    <property type="match status" value="1"/>
</dbReference>
<gene>
    <name evidence="6" type="ORF">AURANDRAFT_67130</name>
</gene>
<name>F0YK39_AURAN</name>
<dbReference type="OrthoDB" id="5582218at2759"/>
<organism evidence="7">
    <name type="scientific">Aureococcus anophagefferens</name>
    <name type="common">Harmful bloom alga</name>
    <dbReference type="NCBI Taxonomy" id="44056"/>
    <lineage>
        <taxon>Eukaryota</taxon>
        <taxon>Sar</taxon>
        <taxon>Stramenopiles</taxon>
        <taxon>Ochrophyta</taxon>
        <taxon>Pelagophyceae</taxon>
        <taxon>Pelagomonadales</taxon>
        <taxon>Pelagomonadaceae</taxon>
        <taxon>Aureococcus</taxon>
    </lineage>
</organism>
<dbReference type="GO" id="GO:0035091">
    <property type="term" value="F:phosphatidylinositol binding"/>
    <property type="evidence" value="ECO:0007669"/>
    <property type="project" value="InterPro"/>
</dbReference>
<evidence type="ECO:0000256" key="1">
    <source>
        <dbReference type="ARBA" id="ARBA00010883"/>
    </source>
</evidence>
<dbReference type="InterPro" id="IPR004012">
    <property type="entry name" value="Run_dom"/>
</dbReference>
<dbReference type="Pfam" id="PF00787">
    <property type="entry name" value="PX"/>
    <property type="match status" value="1"/>
</dbReference>
<feature type="domain" description="PXA" evidence="5">
    <location>
        <begin position="102"/>
        <end position="301"/>
    </location>
</feature>
<proteinExistence type="inferred from homology"/>
<dbReference type="Gene3D" id="3.30.1520.10">
    <property type="entry name" value="Phox-like domain"/>
    <property type="match status" value="1"/>
</dbReference>
<protein>
    <recommendedName>
        <fullName evidence="8">PX domain-containing protein</fullName>
    </recommendedName>
</protein>
<evidence type="ECO:0000259" key="4">
    <source>
        <dbReference type="PROSITE" id="PS50826"/>
    </source>
</evidence>
<dbReference type="InterPro" id="IPR003114">
    <property type="entry name" value="Phox_assoc"/>
</dbReference>
<dbReference type="PANTHER" id="PTHR22775:SF3">
    <property type="entry name" value="SORTING NEXIN-13"/>
    <property type="match status" value="1"/>
</dbReference>
<dbReference type="PROSITE" id="PS51207">
    <property type="entry name" value="PXA"/>
    <property type="match status" value="1"/>
</dbReference>
<dbReference type="SMART" id="SM00312">
    <property type="entry name" value="PX"/>
    <property type="match status" value="1"/>
</dbReference>
<reference evidence="6 7" key="1">
    <citation type="journal article" date="2011" name="Proc. Natl. Acad. Sci. U.S.A.">
        <title>Niche of harmful alga Aureococcus anophagefferens revealed through ecogenomics.</title>
        <authorList>
            <person name="Gobler C.J."/>
            <person name="Berry D.L."/>
            <person name="Dyhrman S.T."/>
            <person name="Wilhelm S.W."/>
            <person name="Salamov A."/>
            <person name="Lobanov A.V."/>
            <person name="Zhang Y."/>
            <person name="Collier J.L."/>
            <person name="Wurch L.L."/>
            <person name="Kustka A.B."/>
            <person name="Dill B.D."/>
            <person name="Shah M."/>
            <person name="VerBerkmoes N.C."/>
            <person name="Kuo A."/>
            <person name="Terry A."/>
            <person name="Pangilinan J."/>
            <person name="Lindquist E.A."/>
            <person name="Lucas S."/>
            <person name="Paulsen I.T."/>
            <person name="Hattenrath-Lehmann T.K."/>
            <person name="Talmage S.C."/>
            <person name="Walker E.A."/>
            <person name="Koch F."/>
            <person name="Burson A.M."/>
            <person name="Marcoval M.A."/>
            <person name="Tang Y.Z."/>
            <person name="Lecleir G.R."/>
            <person name="Coyne K.J."/>
            <person name="Berg G.M."/>
            <person name="Bertrand E.M."/>
            <person name="Saito M.A."/>
            <person name="Gladyshev V.N."/>
            <person name="Grigoriev I.V."/>
        </authorList>
    </citation>
    <scope>NUCLEOTIDE SEQUENCE [LARGE SCALE GENOMIC DNA]</scope>
    <source>
        <strain evidence="7">CCMP 1984</strain>
    </source>
</reference>
<dbReference type="eggNOG" id="ENOG502SFA7">
    <property type="taxonomic scope" value="Eukaryota"/>
</dbReference>
<evidence type="ECO:0000256" key="2">
    <source>
        <dbReference type="SAM" id="MobiDB-lite"/>
    </source>
</evidence>
<feature type="domain" description="RUN" evidence="4">
    <location>
        <begin position="546"/>
        <end position="703"/>
    </location>
</feature>
<dbReference type="PROSITE" id="PS50195">
    <property type="entry name" value="PX"/>
    <property type="match status" value="1"/>
</dbReference>
<dbReference type="SUPFAM" id="SSF64268">
    <property type="entry name" value="PX domain"/>
    <property type="match status" value="1"/>
</dbReference>
<feature type="domain" description="PX" evidence="3">
    <location>
        <begin position="860"/>
        <end position="987"/>
    </location>
</feature>
<dbReference type="Proteomes" id="UP000002729">
    <property type="component" value="Unassembled WGS sequence"/>
</dbReference>
<comment type="similarity">
    <text evidence="1">Belongs to the sorting nexin family.</text>
</comment>
<evidence type="ECO:0000313" key="6">
    <source>
        <dbReference type="EMBL" id="EGB04536.1"/>
    </source>
</evidence>
<evidence type="ECO:0008006" key="8">
    <source>
        <dbReference type="Google" id="ProtNLM"/>
    </source>
</evidence>
<dbReference type="PANTHER" id="PTHR22775">
    <property type="entry name" value="SORTING NEXIN"/>
    <property type="match status" value="1"/>
</dbReference>
<dbReference type="InParanoid" id="F0YK39"/>
<dbReference type="RefSeq" id="XP_009040788.1">
    <property type="nucleotide sequence ID" value="XM_009042540.1"/>
</dbReference>
<keyword evidence="7" id="KW-1185">Reference proteome</keyword>
<dbReference type="KEGG" id="aaf:AURANDRAFT_67130"/>
<feature type="region of interest" description="Disordered" evidence="2">
    <location>
        <begin position="990"/>
        <end position="1015"/>
    </location>
</feature>
<dbReference type="SMART" id="SM00313">
    <property type="entry name" value="PXA"/>
    <property type="match status" value="1"/>
</dbReference>
<evidence type="ECO:0000259" key="3">
    <source>
        <dbReference type="PROSITE" id="PS50195"/>
    </source>
</evidence>
<evidence type="ECO:0000313" key="7">
    <source>
        <dbReference type="Proteomes" id="UP000002729"/>
    </source>
</evidence>
<dbReference type="InterPro" id="IPR036871">
    <property type="entry name" value="PX_dom_sf"/>
</dbReference>
<dbReference type="Pfam" id="PF02194">
    <property type="entry name" value="PXA"/>
    <property type="match status" value="1"/>
</dbReference>
<dbReference type="GeneID" id="20226093"/>
<dbReference type="EMBL" id="GL833150">
    <property type="protein sequence ID" value="EGB04536.1"/>
    <property type="molecule type" value="Genomic_DNA"/>
</dbReference>
<feature type="region of interest" description="Disordered" evidence="2">
    <location>
        <begin position="722"/>
        <end position="758"/>
    </location>
</feature>
<sequence length="1296" mass="143613">MSPWFPESVGWFVACGWFCSVASGAPIVLSHTFAAIGFILIASDERRASTGKSFEQFGKEQCDRLNRSAMRSQTHPKMIAGDFVTRATSGEDAVGEMLPECETLLAQDLGQLLDNIMEMYVLPWYGKISEDANFPNELRAVLARALGDVCSRMLDQVNLVSLILDGCLDALTRQIKAHGVMRASCEYAGIDPKTDIVASRLRHLEAIKRRNDATIRKLRKIGKLHPAVGCGDEKTSAGNNVASCELRYLTQLSGRLTQLLLTQEDKKCRAVRELLVFVPILNAISPETIALWLTNALAGRRKSLADDGKSSVRIEASIQNKKLPQDGHRMGSVCAGKCLAGFQSDDAWIHFGGELDAAAALSHLKKEGQYLWRVEPGAFTSRALDEPVEFILSYAASDGSNVCHVIFFGVPLGSDGDAGFEYLRFGGGSRDPRLVDRKRELTICGLVPSLREVASASQTLVRLRHWSRLLPRLLARIRKQRYGRGHPCHTLALTLNRFSGSSSDTCCSLSFRQRWRWQKTSRPHFQVQGTIAKSKRPVTQSDWCHGRGPHAALRLLKAIDATLAHGGVCIATDGDSTRTARAFYWDYFSHAARGDSKSVFLRSTAAAMCPEALAVCDELVGITAANCALQTRRGAAEMAWLVAALRMRTLHGCLYEAAADTAVDGMAYYTADSIFLEPNDYGRLLWFAKRIDALDMEPPIDALRRDYPELFAYCSSHRNKHVVEPRTPFSPPPRDAHPSRHPQVNVKSRKSGDNDSSNAIDKSVDVVLACQRRIAIAATLETRSMTVPSRVIGCSQGHSPAAIKVNYLLRHRPTSESLIARGIIRSGAWPNIELARRCELLTEPQLQIEQGCEQLEKRPMTAPCNAGHLDSFRDEAQAATYYRIWLLQATTAGGEKRVVPISRDSIAPPYARKRFRDFWSLREALEASTGSSVRVPGLPPRGFSRTKVTMEKRRAGLEEFLTALLADPCWRHSHELGKFLTCNISEPRDSDLNIETEDEGNSSSSDHEPNTRNFLGHDAINGITPSRAPPWSPSARDENGVKPQLPSPIRTMGLVSAPFIAAAGLVAPNLGKDDATLKIPHLRQPTSADWRKLRRVEHHCYALLRVLFEIERLGLLRRNFVALIRRVTTTLWSPSLAAWLGDQAKRKHKVRSLSGLISKLNGFLWQNSCENDTRLDPRGLADAVAVVRRDLVAAVPSSLVSLLGQKATEDAADKLLELVLCPIQLRSITLTLLDLVIVEIFPELELELRVALRLFSPSLNNRILDELLQGLFLFIKEFWGGIEGLLILKLLVQFDS</sequence>
<evidence type="ECO:0000259" key="5">
    <source>
        <dbReference type="PROSITE" id="PS51207"/>
    </source>
</evidence>
<dbReference type="InterPro" id="IPR013937">
    <property type="entry name" value="Sorting_nexin_C"/>
</dbReference>
<dbReference type="Pfam" id="PF08628">
    <property type="entry name" value="Nexin_C"/>
    <property type="match status" value="1"/>
</dbReference>
<dbReference type="InterPro" id="IPR001683">
    <property type="entry name" value="PX_dom"/>
</dbReference>
<accession>F0YK39</accession>